<dbReference type="PATRIC" id="fig|324602.8.peg.1626"/>
<dbReference type="EMBL" id="CP000909">
    <property type="protein sequence ID" value="ABY34658.1"/>
    <property type="molecule type" value="Genomic_DNA"/>
</dbReference>
<reference evidence="4" key="1">
    <citation type="journal article" date="2011" name="BMC Genomics">
        <title>Complete genome sequence of the filamentous anoxygenic phototrophic bacterium Chloroflexus aurantiacus.</title>
        <authorList>
            <person name="Tang K.H."/>
            <person name="Barry K."/>
            <person name="Chertkov O."/>
            <person name="Dalin E."/>
            <person name="Han C.S."/>
            <person name="Hauser L.J."/>
            <person name="Honchak B.M."/>
            <person name="Karbach L.E."/>
            <person name="Land M.L."/>
            <person name="Lapidus A."/>
            <person name="Larimer F.W."/>
            <person name="Mikhailova N."/>
            <person name="Pitluck S."/>
            <person name="Pierson B.K."/>
            <person name="Blankenship R.E."/>
        </authorList>
    </citation>
    <scope>NUCLEOTIDE SEQUENCE [LARGE SCALE GENOMIC DNA]</scope>
    <source>
        <strain evidence="4">ATCC 29366 / DSM 635 / J-10-fl</strain>
    </source>
</reference>
<dbReference type="Proteomes" id="UP000002008">
    <property type="component" value="Chromosome"/>
</dbReference>
<evidence type="ECO:0000313" key="3">
    <source>
        <dbReference type="EMBL" id="ABY34658.1"/>
    </source>
</evidence>
<feature type="signal peptide" evidence="2">
    <location>
        <begin position="1"/>
        <end position="21"/>
    </location>
</feature>
<dbReference type="Gene3D" id="2.40.260.10">
    <property type="entry name" value="Sortase"/>
    <property type="match status" value="1"/>
</dbReference>
<evidence type="ECO:0000256" key="1">
    <source>
        <dbReference type="ARBA" id="ARBA00022801"/>
    </source>
</evidence>
<protein>
    <submittedName>
        <fullName evidence="3">Sortase family protein</fullName>
    </submittedName>
</protein>
<dbReference type="KEGG" id="cau:Caur_1430"/>
<sequence length="350" mass="38780">MRKLLVVLLMVLILSPVPVTANTAAGTPILFRETGHTLAYAFREFYDRQGGLPIFGYPLTEVFIEDGRPVQYFERARFEWHAELALVQVGHLGRWAAAALATHPAFAPLSAPPPNADFFPETGHSLSGAFRSFWWANGGLPTFGFPLSEPFEYIDNNGQPRLVQFFERARFEWHPQNPPRYQVLLGHLGREWLAANPAPEWAMQAVATPDAAWSAVRPTRVQVPRIGVDTAVVSAGFSFGAWDVPRYTAVHYWPISGYPGTTGNIVIAGHVGYRGIIFNQLPAITVGDEVLLTVNGQIRRYTVREVLTVLPDETWVLAPTSRETLTLITCVPIGVYSHRLIVRAAPVADS</sequence>
<dbReference type="GO" id="GO:0016787">
    <property type="term" value="F:hydrolase activity"/>
    <property type="evidence" value="ECO:0007669"/>
    <property type="project" value="UniProtKB-KW"/>
</dbReference>
<dbReference type="AlphaFoldDB" id="A9WA99"/>
<organism evidence="3 4">
    <name type="scientific">Chloroflexus aurantiacus (strain ATCC 29366 / DSM 635 / J-10-fl)</name>
    <dbReference type="NCBI Taxonomy" id="324602"/>
    <lineage>
        <taxon>Bacteria</taxon>
        <taxon>Bacillati</taxon>
        <taxon>Chloroflexota</taxon>
        <taxon>Chloroflexia</taxon>
        <taxon>Chloroflexales</taxon>
        <taxon>Chloroflexineae</taxon>
        <taxon>Chloroflexaceae</taxon>
        <taxon>Chloroflexus</taxon>
    </lineage>
</organism>
<feature type="chain" id="PRO_5002743860" evidence="2">
    <location>
        <begin position="22"/>
        <end position="350"/>
    </location>
</feature>
<gene>
    <name evidence="3" type="ordered locus">Caur_1430</name>
</gene>
<evidence type="ECO:0000256" key="2">
    <source>
        <dbReference type="SAM" id="SignalP"/>
    </source>
</evidence>
<dbReference type="InterPro" id="IPR005754">
    <property type="entry name" value="Sortase"/>
</dbReference>
<dbReference type="Pfam" id="PF04203">
    <property type="entry name" value="Sortase"/>
    <property type="match status" value="1"/>
</dbReference>
<evidence type="ECO:0000313" key="4">
    <source>
        <dbReference type="Proteomes" id="UP000002008"/>
    </source>
</evidence>
<dbReference type="RefSeq" id="WP_012257314.1">
    <property type="nucleotide sequence ID" value="NC_010175.1"/>
</dbReference>
<name>A9WA99_CHLAA</name>
<dbReference type="STRING" id="324602.Caur_1430"/>
<dbReference type="NCBIfam" id="TIGR01076">
    <property type="entry name" value="sortase_fam"/>
    <property type="match status" value="1"/>
</dbReference>
<keyword evidence="4" id="KW-1185">Reference proteome</keyword>
<dbReference type="InParanoid" id="A9WA99"/>
<keyword evidence="1" id="KW-0378">Hydrolase</keyword>
<dbReference type="EnsemblBacteria" id="ABY34658">
    <property type="protein sequence ID" value="ABY34658"/>
    <property type="gene ID" value="Caur_1430"/>
</dbReference>
<dbReference type="HOGENOM" id="CLU_791886_0_0_0"/>
<dbReference type="eggNOG" id="COG3764">
    <property type="taxonomic scope" value="Bacteria"/>
</dbReference>
<keyword evidence="2" id="KW-0732">Signal</keyword>
<accession>A9WA99</accession>
<dbReference type="InterPro" id="IPR023365">
    <property type="entry name" value="Sortase_dom-sf"/>
</dbReference>
<proteinExistence type="predicted"/>
<dbReference type="SUPFAM" id="SSF63817">
    <property type="entry name" value="Sortase"/>
    <property type="match status" value="1"/>
</dbReference>